<dbReference type="AlphaFoldDB" id="A0A4Z2IYP7"/>
<feature type="compositionally biased region" description="Polar residues" evidence="1">
    <location>
        <begin position="175"/>
        <end position="205"/>
    </location>
</feature>
<dbReference type="Proteomes" id="UP000314294">
    <property type="component" value="Unassembled WGS sequence"/>
</dbReference>
<sequence>MHWAVDNRCGSDEASQLYDGVKLPERPADIEDSCCLIGDNAHTPMGRIHSLNFALEYLKIRHNMKKADASKHSAGSVIQPGYPHQLPLTPHHSPAAACHVLGVKGFPPIAHQNGSPPSPAPRTKSQSIGGQTEMDWDIHDPVPLSQPPARPPKGGCHRQIIEAAAVHWRAELQDHGQQPTSTHSELESSYNAVNINSGNNTGIQK</sequence>
<comment type="caution">
    <text evidence="2">The sequence shown here is derived from an EMBL/GenBank/DDBJ whole genome shotgun (WGS) entry which is preliminary data.</text>
</comment>
<evidence type="ECO:0000313" key="2">
    <source>
        <dbReference type="EMBL" id="TNN83109.1"/>
    </source>
</evidence>
<feature type="region of interest" description="Disordered" evidence="1">
    <location>
        <begin position="169"/>
        <end position="205"/>
    </location>
</feature>
<name>A0A4Z2IYP7_9TELE</name>
<keyword evidence="3" id="KW-1185">Reference proteome</keyword>
<reference evidence="2 3" key="1">
    <citation type="submission" date="2019-03" db="EMBL/GenBank/DDBJ databases">
        <title>First draft genome of Liparis tanakae, snailfish: a comprehensive survey of snailfish specific genes.</title>
        <authorList>
            <person name="Kim W."/>
            <person name="Song I."/>
            <person name="Jeong J.-H."/>
            <person name="Kim D."/>
            <person name="Kim S."/>
            <person name="Ryu S."/>
            <person name="Song J.Y."/>
            <person name="Lee S.K."/>
        </authorList>
    </citation>
    <scope>NUCLEOTIDE SEQUENCE [LARGE SCALE GENOMIC DNA]</scope>
    <source>
        <tissue evidence="2">Muscle</tissue>
    </source>
</reference>
<dbReference type="EMBL" id="SRLO01000035">
    <property type="protein sequence ID" value="TNN83109.1"/>
    <property type="molecule type" value="Genomic_DNA"/>
</dbReference>
<accession>A0A4Z2IYP7</accession>
<evidence type="ECO:0000256" key="1">
    <source>
        <dbReference type="SAM" id="MobiDB-lite"/>
    </source>
</evidence>
<protein>
    <submittedName>
        <fullName evidence="2">Uncharacterized protein</fullName>
    </submittedName>
</protein>
<organism evidence="2 3">
    <name type="scientific">Liparis tanakae</name>
    <name type="common">Tanaka's snailfish</name>
    <dbReference type="NCBI Taxonomy" id="230148"/>
    <lineage>
        <taxon>Eukaryota</taxon>
        <taxon>Metazoa</taxon>
        <taxon>Chordata</taxon>
        <taxon>Craniata</taxon>
        <taxon>Vertebrata</taxon>
        <taxon>Euteleostomi</taxon>
        <taxon>Actinopterygii</taxon>
        <taxon>Neopterygii</taxon>
        <taxon>Teleostei</taxon>
        <taxon>Neoteleostei</taxon>
        <taxon>Acanthomorphata</taxon>
        <taxon>Eupercaria</taxon>
        <taxon>Perciformes</taxon>
        <taxon>Cottioidei</taxon>
        <taxon>Cottales</taxon>
        <taxon>Liparidae</taxon>
        <taxon>Liparis</taxon>
    </lineage>
</organism>
<feature type="region of interest" description="Disordered" evidence="1">
    <location>
        <begin position="108"/>
        <end position="155"/>
    </location>
</feature>
<gene>
    <name evidence="2" type="ORF">EYF80_006716</name>
</gene>
<proteinExistence type="predicted"/>
<evidence type="ECO:0000313" key="3">
    <source>
        <dbReference type="Proteomes" id="UP000314294"/>
    </source>
</evidence>